<dbReference type="InterPro" id="IPR052173">
    <property type="entry name" value="Beta-lactam_resp_regulator"/>
</dbReference>
<dbReference type="PANTHER" id="PTHR34978:SF3">
    <property type="entry name" value="SLR0241 PROTEIN"/>
    <property type="match status" value="1"/>
</dbReference>
<evidence type="ECO:0000313" key="3">
    <source>
        <dbReference type="EMBL" id="GHO94670.1"/>
    </source>
</evidence>
<name>A0A8J3ILJ8_9CHLR</name>
<dbReference type="Pfam" id="PF05569">
    <property type="entry name" value="Peptidase_M56"/>
    <property type="match status" value="1"/>
</dbReference>
<dbReference type="Gene3D" id="3.30.2010.10">
    <property type="entry name" value="Metalloproteases ('zincins'), catalytic domain"/>
    <property type="match status" value="1"/>
</dbReference>
<dbReference type="PANTHER" id="PTHR34978">
    <property type="entry name" value="POSSIBLE SENSOR-TRANSDUCER PROTEIN BLAR"/>
    <property type="match status" value="1"/>
</dbReference>
<feature type="transmembrane region" description="Helical" evidence="1">
    <location>
        <begin position="299"/>
        <end position="324"/>
    </location>
</feature>
<feature type="transmembrane region" description="Helical" evidence="1">
    <location>
        <begin position="6"/>
        <end position="24"/>
    </location>
</feature>
<dbReference type="AlphaFoldDB" id="A0A8J3ILJ8"/>
<keyword evidence="1" id="KW-0812">Transmembrane</keyword>
<dbReference type="EMBL" id="BNJK01000001">
    <property type="protein sequence ID" value="GHO94670.1"/>
    <property type="molecule type" value="Genomic_DNA"/>
</dbReference>
<evidence type="ECO:0000256" key="1">
    <source>
        <dbReference type="SAM" id="Phobius"/>
    </source>
</evidence>
<accession>A0A8J3ILJ8</accession>
<reference evidence="3" key="1">
    <citation type="submission" date="2020-10" db="EMBL/GenBank/DDBJ databases">
        <title>Taxonomic study of unclassified bacteria belonging to the class Ktedonobacteria.</title>
        <authorList>
            <person name="Yabe S."/>
            <person name="Wang C.M."/>
            <person name="Zheng Y."/>
            <person name="Sakai Y."/>
            <person name="Cavaletti L."/>
            <person name="Monciardini P."/>
            <person name="Donadio S."/>
        </authorList>
    </citation>
    <scope>NUCLEOTIDE SEQUENCE</scope>
    <source>
        <strain evidence="3">ID150040</strain>
    </source>
</reference>
<dbReference type="RefSeq" id="WP_220205384.1">
    <property type="nucleotide sequence ID" value="NZ_BNJK01000001.1"/>
</dbReference>
<protein>
    <recommendedName>
        <fullName evidence="2">Peptidase M56 domain-containing protein</fullName>
    </recommendedName>
</protein>
<feature type="transmembrane region" description="Helical" evidence="1">
    <location>
        <begin position="77"/>
        <end position="98"/>
    </location>
</feature>
<keyword evidence="1" id="KW-0472">Membrane</keyword>
<keyword evidence="4" id="KW-1185">Reference proteome</keyword>
<keyword evidence="1" id="KW-1133">Transmembrane helix</keyword>
<evidence type="ECO:0000259" key="2">
    <source>
        <dbReference type="Pfam" id="PF05569"/>
    </source>
</evidence>
<dbReference type="Proteomes" id="UP000597444">
    <property type="component" value="Unassembled WGS sequence"/>
</dbReference>
<feature type="transmembrane region" description="Helical" evidence="1">
    <location>
        <begin position="36"/>
        <end position="57"/>
    </location>
</feature>
<feature type="transmembrane region" description="Helical" evidence="1">
    <location>
        <begin position="132"/>
        <end position="152"/>
    </location>
</feature>
<gene>
    <name evidence="3" type="ORF">KSF_047180</name>
</gene>
<feature type="domain" description="Peptidase M56" evidence="2">
    <location>
        <begin position="143"/>
        <end position="268"/>
    </location>
</feature>
<evidence type="ECO:0000313" key="4">
    <source>
        <dbReference type="Proteomes" id="UP000597444"/>
    </source>
</evidence>
<feature type="transmembrane region" description="Helical" evidence="1">
    <location>
        <begin position="183"/>
        <end position="206"/>
    </location>
</feature>
<sequence>MHTLLGLSSILLVFLNGCIHLYMLRSLADWTLRRVMQLFVLFIPFFSLGVNALHPFLSHDCFTEIPSSWGELLEVALPSGMLAIVGGAFCWGMIRWLFMLRLVARRGFPASADLEKITTRLCKQLNLRQPRLLLCVYHGPLAFTCGIFRPTILLSSWMMEQLDQQELEGVLAHELKHVARKDYLVVLLATILRDAFFYIPTSWIVYRQIQREKEIICDDLAVEATHRPLALASALAKVWVHATDTTNSVSIGGAQLLAEAHPTIHNRIQRLMSRRNPATPAPSTQSAPAMTFRASIATLLLLLAVQGANFILVLVLVGCVPHSLLENLL</sequence>
<dbReference type="InterPro" id="IPR008756">
    <property type="entry name" value="Peptidase_M56"/>
</dbReference>
<comment type="caution">
    <text evidence="3">The sequence shown here is derived from an EMBL/GenBank/DDBJ whole genome shotgun (WGS) entry which is preliminary data.</text>
</comment>
<proteinExistence type="predicted"/>
<organism evidence="3 4">
    <name type="scientific">Reticulibacter mediterranei</name>
    <dbReference type="NCBI Taxonomy" id="2778369"/>
    <lineage>
        <taxon>Bacteria</taxon>
        <taxon>Bacillati</taxon>
        <taxon>Chloroflexota</taxon>
        <taxon>Ktedonobacteria</taxon>
        <taxon>Ktedonobacterales</taxon>
        <taxon>Reticulibacteraceae</taxon>
        <taxon>Reticulibacter</taxon>
    </lineage>
</organism>
<dbReference type="CDD" id="cd07326">
    <property type="entry name" value="M56_BlaR1_MecR1_like"/>
    <property type="match status" value="1"/>
</dbReference>